<accession>A0AAV4RTQ5</accession>
<name>A0AAV4RTQ5_CAEEX</name>
<proteinExistence type="predicted"/>
<sequence>MYAAQWMLLERYISIKPAISRDGDIFSESETTDLLGAHSTDVEMDFLMHFEALLNRLMLLRFVKCGVRLICEGYGECLAKCHGAFEKSGVFLVIVSTHYC</sequence>
<dbReference type="Proteomes" id="UP001054945">
    <property type="component" value="Unassembled WGS sequence"/>
</dbReference>
<protein>
    <submittedName>
        <fullName evidence="1">Uncharacterized protein</fullName>
    </submittedName>
</protein>
<keyword evidence="2" id="KW-1185">Reference proteome</keyword>
<reference evidence="1 2" key="1">
    <citation type="submission" date="2021-06" db="EMBL/GenBank/DDBJ databases">
        <title>Caerostris extrusa draft genome.</title>
        <authorList>
            <person name="Kono N."/>
            <person name="Arakawa K."/>
        </authorList>
    </citation>
    <scope>NUCLEOTIDE SEQUENCE [LARGE SCALE GENOMIC DNA]</scope>
</reference>
<gene>
    <name evidence="1" type="ORF">CEXT_667441</name>
</gene>
<dbReference type="EMBL" id="BPLR01008301">
    <property type="protein sequence ID" value="GIY23675.1"/>
    <property type="molecule type" value="Genomic_DNA"/>
</dbReference>
<comment type="caution">
    <text evidence="1">The sequence shown here is derived from an EMBL/GenBank/DDBJ whole genome shotgun (WGS) entry which is preliminary data.</text>
</comment>
<dbReference type="AlphaFoldDB" id="A0AAV4RTQ5"/>
<organism evidence="1 2">
    <name type="scientific">Caerostris extrusa</name>
    <name type="common">Bark spider</name>
    <name type="synonym">Caerostris bankana</name>
    <dbReference type="NCBI Taxonomy" id="172846"/>
    <lineage>
        <taxon>Eukaryota</taxon>
        <taxon>Metazoa</taxon>
        <taxon>Ecdysozoa</taxon>
        <taxon>Arthropoda</taxon>
        <taxon>Chelicerata</taxon>
        <taxon>Arachnida</taxon>
        <taxon>Araneae</taxon>
        <taxon>Araneomorphae</taxon>
        <taxon>Entelegynae</taxon>
        <taxon>Araneoidea</taxon>
        <taxon>Araneidae</taxon>
        <taxon>Caerostris</taxon>
    </lineage>
</organism>
<evidence type="ECO:0000313" key="1">
    <source>
        <dbReference type="EMBL" id="GIY23675.1"/>
    </source>
</evidence>
<evidence type="ECO:0000313" key="2">
    <source>
        <dbReference type="Proteomes" id="UP001054945"/>
    </source>
</evidence>